<dbReference type="KEGG" id="ccp:CHC_T00000291001"/>
<sequence>MRFSLLYSTAPLPMCIHLNAIRQPHRNQLEINMIQNNHLVDTRHTVFKFHHVIPTWCMPWSGSLMRLDRFAPHFLCHLLLFLLSYLGFHLPFSPPRPLTQAYALTLSYPPSPLQLHLLEPPPLLLRLSTDSRSRPAALCPFLPLAWKQARRRANA</sequence>
<keyword evidence="1" id="KW-0812">Transmembrane</keyword>
<dbReference type="AlphaFoldDB" id="R7QPP8"/>
<dbReference type="Proteomes" id="UP000012073">
    <property type="component" value="Unassembled WGS sequence"/>
</dbReference>
<name>R7QPP8_CHOCR</name>
<keyword evidence="1" id="KW-1133">Transmembrane helix</keyword>
<evidence type="ECO:0000313" key="3">
    <source>
        <dbReference type="Proteomes" id="UP000012073"/>
    </source>
</evidence>
<feature type="transmembrane region" description="Helical" evidence="1">
    <location>
        <begin position="70"/>
        <end position="88"/>
    </location>
</feature>
<reference evidence="3" key="1">
    <citation type="journal article" date="2013" name="Proc. Natl. Acad. Sci. U.S.A.">
        <title>Genome structure and metabolic features in the red seaweed Chondrus crispus shed light on evolution of the Archaeplastida.</title>
        <authorList>
            <person name="Collen J."/>
            <person name="Porcel B."/>
            <person name="Carre W."/>
            <person name="Ball S.G."/>
            <person name="Chaparro C."/>
            <person name="Tonon T."/>
            <person name="Barbeyron T."/>
            <person name="Michel G."/>
            <person name="Noel B."/>
            <person name="Valentin K."/>
            <person name="Elias M."/>
            <person name="Artiguenave F."/>
            <person name="Arun A."/>
            <person name="Aury J.M."/>
            <person name="Barbosa-Neto J.F."/>
            <person name="Bothwell J.H."/>
            <person name="Bouget F.Y."/>
            <person name="Brillet L."/>
            <person name="Cabello-Hurtado F."/>
            <person name="Capella-Gutierrez S."/>
            <person name="Charrier B."/>
            <person name="Cladiere L."/>
            <person name="Cock J.M."/>
            <person name="Coelho S.M."/>
            <person name="Colleoni C."/>
            <person name="Czjzek M."/>
            <person name="Da Silva C."/>
            <person name="Delage L."/>
            <person name="Denoeud F."/>
            <person name="Deschamps P."/>
            <person name="Dittami S.M."/>
            <person name="Gabaldon T."/>
            <person name="Gachon C.M."/>
            <person name="Groisillier A."/>
            <person name="Herve C."/>
            <person name="Jabbari K."/>
            <person name="Katinka M."/>
            <person name="Kloareg B."/>
            <person name="Kowalczyk N."/>
            <person name="Labadie K."/>
            <person name="Leblanc C."/>
            <person name="Lopez P.J."/>
            <person name="McLachlan D.H."/>
            <person name="Meslet-Cladiere L."/>
            <person name="Moustafa A."/>
            <person name="Nehr Z."/>
            <person name="Nyvall Collen P."/>
            <person name="Panaud O."/>
            <person name="Partensky F."/>
            <person name="Poulain J."/>
            <person name="Rensing S.A."/>
            <person name="Rousvoal S."/>
            <person name="Samson G."/>
            <person name="Symeonidi A."/>
            <person name="Weissenbach J."/>
            <person name="Zambounis A."/>
            <person name="Wincker P."/>
            <person name="Boyen C."/>
        </authorList>
    </citation>
    <scope>NUCLEOTIDE SEQUENCE [LARGE SCALE GENOMIC DNA]</scope>
    <source>
        <strain evidence="3">cv. Stackhouse</strain>
    </source>
</reference>
<accession>R7QPP8</accession>
<dbReference type="GeneID" id="17327087"/>
<evidence type="ECO:0000313" key="2">
    <source>
        <dbReference type="EMBL" id="CDF39456.1"/>
    </source>
</evidence>
<evidence type="ECO:0000256" key="1">
    <source>
        <dbReference type="SAM" id="Phobius"/>
    </source>
</evidence>
<keyword evidence="1" id="KW-0472">Membrane</keyword>
<dbReference type="EMBL" id="HG002037">
    <property type="protein sequence ID" value="CDF39456.1"/>
    <property type="molecule type" value="Genomic_DNA"/>
</dbReference>
<dbReference type="RefSeq" id="XP_005719367.1">
    <property type="nucleotide sequence ID" value="XM_005719310.1"/>
</dbReference>
<organism evidence="2 3">
    <name type="scientific">Chondrus crispus</name>
    <name type="common">Carrageen Irish moss</name>
    <name type="synonym">Polymorpha crispa</name>
    <dbReference type="NCBI Taxonomy" id="2769"/>
    <lineage>
        <taxon>Eukaryota</taxon>
        <taxon>Rhodophyta</taxon>
        <taxon>Florideophyceae</taxon>
        <taxon>Rhodymeniophycidae</taxon>
        <taxon>Gigartinales</taxon>
        <taxon>Gigartinaceae</taxon>
        <taxon>Chondrus</taxon>
    </lineage>
</organism>
<proteinExistence type="predicted"/>
<gene>
    <name evidence="2" type="ORF">CHC_T00000291001</name>
</gene>
<keyword evidence="3" id="KW-1185">Reference proteome</keyword>
<dbReference type="Gramene" id="CDF39456">
    <property type="protein sequence ID" value="CDF39456"/>
    <property type="gene ID" value="CHC_T00000291001"/>
</dbReference>
<protein>
    <submittedName>
        <fullName evidence="2">Uncharacterized protein</fullName>
    </submittedName>
</protein>